<dbReference type="Pfam" id="PF18962">
    <property type="entry name" value="Por_Secre_tail"/>
    <property type="match status" value="1"/>
</dbReference>
<evidence type="ECO:0000256" key="1">
    <source>
        <dbReference type="ARBA" id="ARBA00022729"/>
    </source>
</evidence>
<protein>
    <submittedName>
        <fullName evidence="4">T9SS type A sorting domain-containing protein</fullName>
    </submittedName>
</protein>
<dbReference type="PANTHER" id="PTHR42754:SF1">
    <property type="entry name" value="LIPOPROTEIN"/>
    <property type="match status" value="1"/>
</dbReference>
<dbReference type="Gene3D" id="2.60.40.3080">
    <property type="match status" value="1"/>
</dbReference>
<feature type="chain" id="PRO_5045774255" evidence="2">
    <location>
        <begin position="21"/>
        <end position="514"/>
    </location>
</feature>
<evidence type="ECO:0000313" key="4">
    <source>
        <dbReference type="EMBL" id="MFL9834899.1"/>
    </source>
</evidence>
<dbReference type="RefSeq" id="WP_408091127.1">
    <property type="nucleotide sequence ID" value="NZ_JBELPY010000008.1"/>
</dbReference>
<organism evidence="4 5">
    <name type="scientific">Chryseobacterium terrae</name>
    <dbReference type="NCBI Taxonomy" id="3163299"/>
    <lineage>
        <taxon>Bacteria</taxon>
        <taxon>Pseudomonadati</taxon>
        <taxon>Bacteroidota</taxon>
        <taxon>Flavobacteriia</taxon>
        <taxon>Flavobacteriales</taxon>
        <taxon>Weeksellaceae</taxon>
        <taxon>Chryseobacterium group</taxon>
        <taxon>Chryseobacterium</taxon>
    </lineage>
</organism>
<keyword evidence="5" id="KW-1185">Reference proteome</keyword>
<sequence>MKYLKFTFYLSLFSFSILKAQTSPSIQWQKTLGGSSYDVARSIQQTSDGGYIIAGESDSTNGDVTGNHGTSDFWIVKLDPSGIIQWQKSLGGSYGDMANAIQQTSDGGYIVVGESSSINGDVTGNHGNADYWIVKLDPSGNLQWQKSLGGSNRDAANSVKQTLDGGYIVAGESNSTNGDVTGNHGNYDYWIVKLDPSGNLQWQKSLGGSLYDAANSIQQTFDGGYIVAGGSNSDDGDVTNNNGNQDFWIVKLNPSGGIQWQTSLTGNLADQAQSIQQTEEGYIVAGGSNSQNSENPTTFGISNYRVAKLDSNGIMQWQKHFGGSNNDYAYSTQQTQDGGYIVAGGAQSADGDVIGNHGNNDFWIIKLNYSGNFEWQKTLGGSAFEDAYSINQTNDGGFVIAGMTQSTDGDVTGNHGNGDMWIVKLGAFLSTNENSIKNNISIYPNPAKDFVNINNLPHETTISITDASGRKILSKKYSEKNISIDTSDLINGNYIIQAEHQGTTILSKKLIILK</sequence>
<keyword evidence="1 2" id="KW-0732">Signal</keyword>
<name>A0ABW8Y3Y6_9FLAO</name>
<dbReference type="SUPFAM" id="SSF50998">
    <property type="entry name" value="Quinoprotein alcohol dehydrogenase-like"/>
    <property type="match status" value="1"/>
</dbReference>
<reference evidence="4 5" key="1">
    <citation type="submission" date="2024-06" db="EMBL/GenBank/DDBJ databases">
        <authorList>
            <person name="Kaempfer P."/>
            <person name="Viver T."/>
        </authorList>
    </citation>
    <scope>NUCLEOTIDE SEQUENCE [LARGE SCALE GENOMIC DNA]</scope>
    <source>
        <strain evidence="4 5">ST-37</strain>
    </source>
</reference>
<dbReference type="Proteomes" id="UP001629058">
    <property type="component" value="Unassembled WGS sequence"/>
</dbReference>
<evidence type="ECO:0000256" key="2">
    <source>
        <dbReference type="SAM" id="SignalP"/>
    </source>
</evidence>
<evidence type="ECO:0000313" key="5">
    <source>
        <dbReference type="Proteomes" id="UP001629058"/>
    </source>
</evidence>
<proteinExistence type="predicted"/>
<comment type="caution">
    <text evidence="4">The sequence shown here is derived from an EMBL/GenBank/DDBJ whole genome shotgun (WGS) entry which is preliminary data.</text>
</comment>
<evidence type="ECO:0000259" key="3">
    <source>
        <dbReference type="Pfam" id="PF18962"/>
    </source>
</evidence>
<dbReference type="InterPro" id="IPR026444">
    <property type="entry name" value="Secre_tail"/>
</dbReference>
<accession>A0ABW8Y3Y6</accession>
<dbReference type="EMBL" id="JBELPY010000008">
    <property type="protein sequence ID" value="MFL9834899.1"/>
    <property type="molecule type" value="Genomic_DNA"/>
</dbReference>
<dbReference type="PANTHER" id="PTHR42754">
    <property type="entry name" value="ENDOGLUCANASE"/>
    <property type="match status" value="1"/>
</dbReference>
<feature type="domain" description="Secretion system C-terminal sorting" evidence="3">
    <location>
        <begin position="442"/>
        <end position="512"/>
    </location>
</feature>
<gene>
    <name evidence="4" type="ORF">ABS765_12750</name>
</gene>
<feature type="signal peptide" evidence="2">
    <location>
        <begin position="1"/>
        <end position="20"/>
    </location>
</feature>
<dbReference type="InterPro" id="IPR011047">
    <property type="entry name" value="Quinoprotein_ADH-like_sf"/>
</dbReference>
<dbReference type="NCBIfam" id="TIGR04183">
    <property type="entry name" value="Por_Secre_tail"/>
    <property type="match status" value="1"/>
</dbReference>